<organism evidence="9 10">
    <name type="scientific">Ammoniphilus oxalaticus</name>
    <dbReference type="NCBI Taxonomy" id="66863"/>
    <lineage>
        <taxon>Bacteria</taxon>
        <taxon>Bacillati</taxon>
        <taxon>Bacillota</taxon>
        <taxon>Bacilli</taxon>
        <taxon>Bacillales</taxon>
        <taxon>Paenibacillaceae</taxon>
        <taxon>Aneurinibacillus group</taxon>
        <taxon>Ammoniphilus</taxon>
    </lineage>
</organism>
<dbReference type="EMBL" id="MCHY01000009">
    <property type="protein sequence ID" value="RKD22617.1"/>
    <property type="molecule type" value="Genomic_DNA"/>
</dbReference>
<feature type="domain" description="LD-carboxypeptidase C-terminal" evidence="8">
    <location>
        <begin position="179"/>
        <end position="295"/>
    </location>
</feature>
<dbReference type="PIRSF" id="PIRSF028757">
    <property type="entry name" value="LD-carboxypeptidase"/>
    <property type="match status" value="1"/>
</dbReference>
<feature type="active site" description="Nucleophile" evidence="6">
    <location>
        <position position="111"/>
    </location>
</feature>
<evidence type="ECO:0000259" key="7">
    <source>
        <dbReference type="Pfam" id="PF02016"/>
    </source>
</evidence>
<dbReference type="InterPro" id="IPR027461">
    <property type="entry name" value="Carboxypeptidase_A_C_sf"/>
</dbReference>
<comment type="similarity">
    <text evidence="1">Belongs to the peptidase S66 family.</text>
</comment>
<evidence type="ECO:0000256" key="6">
    <source>
        <dbReference type="PIRSR" id="PIRSR028757-1"/>
    </source>
</evidence>
<keyword evidence="4" id="KW-0378">Hydrolase</keyword>
<dbReference type="OrthoDB" id="9807329at2"/>
<evidence type="ECO:0000256" key="3">
    <source>
        <dbReference type="ARBA" id="ARBA00022670"/>
    </source>
</evidence>
<keyword evidence="3" id="KW-0645">Protease</keyword>
<evidence type="ECO:0000313" key="9">
    <source>
        <dbReference type="EMBL" id="RKD22617.1"/>
    </source>
</evidence>
<gene>
    <name evidence="9" type="ORF">BEP19_10170</name>
</gene>
<dbReference type="CDD" id="cd07025">
    <property type="entry name" value="Peptidase_S66"/>
    <property type="match status" value="1"/>
</dbReference>
<dbReference type="AlphaFoldDB" id="A0A419SFR3"/>
<keyword evidence="10" id="KW-1185">Reference proteome</keyword>
<dbReference type="SUPFAM" id="SSF52317">
    <property type="entry name" value="Class I glutamine amidotransferase-like"/>
    <property type="match status" value="1"/>
</dbReference>
<evidence type="ECO:0000313" key="10">
    <source>
        <dbReference type="Proteomes" id="UP000284219"/>
    </source>
</evidence>
<protein>
    <recommendedName>
        <fullName evidence="11">LD-carboxypeptidase</fullName>
    </recommendedName>
</protein>
<dbReference type="Proteomes" id="UP000284219">
    <property type="component" value="Unassembled WGS sequence"/>
</dbReference>
<comment type="caution">
    <text evidence="9">The sequence shown here is derived from an EMBL/GenBank/DDBJ whole genome shotgun (WGS) entry which is preliminary data.</text>
</comment>
<evidence type="ECO:0000256" key="5">
    <source>
        <dbReference type="ARBA" id="ARBA00022825"/>
    </source>
</evidence>
<keyword evidence="5" id="KW-0720">Serine protease</keyword>
<keyword evidence="2" id="KW-0121">Carboxypeptidase</keyword>
<evidence type="ECO:0000256" key="1">
    <source>
        <dbReference type="ARBA" id="ARBA00010233"/>
    </source>
</evidence>
<proteinExistence type="inferred from homology"/>
<dbReference type="GO" id="GO:0006508">
    <property type="term" value="P:proteolysis"/>
    <property type="evidence" value="ECO:0007669"/>
    <property type="project" value="UniProtKB-KW"/>
</dbReference>
<evidence type="ECO:0000256" key="2">
    <source>
        <dbReference type="ARBA" id="ARBA00022645"/>
    </source>
</evidence>
<evidence type="ECO:0000259" key="8">
    <source>
        <dbReference type="Pfam" id="PF17676"/>
    </source>
</evidence>
<dbReference type="Gene3D" id="3.50.30.60">
    <property type="entry name" value="LD-carboxypeptidase A C-terminal domain-like"/>
    <property type="match status" value="1"/>
</dbReference>
<dbReference type="SUPFAM" id="SSF141986">
    <property type="entry name" value="LD-carboxypeptidase A C-terminal domain-like"/>
    <property type="match status" value="1"/>
</dbReference>
<dbReference type="GO" id="GO:0008236">
    <property type="term" value="F:serine-type peptidase activity"/>
    <property type="evidence" value="ECO:0007669"/>
    <property type="project" value="UniProtKB-KW"/>
</dbReference>
<dbReference type="GO" id="GO:0004180">
    <property type="term" value="F:carboxypeptidase activity"/>
    <property type="evidence" value="ECO:0007669"/>
    <property type="project" value="UniProtKB-KW"/>
</dbReference>
<accession>A0A419SFR3</accession>
<dbReference type="PANTHER" id="PTHR30237">
    <property type="entry name" value="MURAMOYLTETRAPEPTIDE CARBOXYPEPTIDASE"/>
    <property type="match status" value="1"/>
</dbReference>
<feature type="active site" description="Charge relay system" evidence="6">
    <location>
        <position position="210"/>
    </location>
</feature>
<dbReference type="InterPro" id="IPR040449">
    <property type="entry name" value="Peptidase_S66_N"/>
</dbReference>
<name>A0A419SFR3_9BACL</name>
<dbReference type="PANTHER" id="PTHR30237:SF2">
    <property type="entry name" value="MUREIN TETRAPEPTIDE CARBOXYPEPTIDASE"/>
    <property type="match status" value="1"/>
</dbReference>
<evidence type="ECO:0008006" key="11">
    <source>
        <dbReference type="Google" id="ProtNLM"/>
    </source>
</evidence>
<sequence length="310" mass="33600">MRLVKPKALSLGDTIGVIAPASPVLDKVARTALTALQDFGFNLKLGDTVSAQYGYLAGSDQLRANDINRMFADPEVKAIFCMRGGYGTPRILEAIDYDLIRRCPKVFVGYSDITALHLAILKYAGLVTFHGPMIAELANEPAPMTWPTLFQHVMDPCPWGRYVEPKDMLQCVMTPGMATGPLVGGNLSLICATLGTPYEIETTGRILFLEDVGEEPYAIDRMLSQLKLAGKLQVSAGIVLADFDPAPSPPKKKSLTLEQVFADILKPLGIPCYYGLKAGHCDPNLTMPIGVETRLNAAEGWIEFLEGGVV</sequence>
<dbReference type="InterPro" id="IPR003507">
    <property type="entry name" value="S66_fam"/>
</dbReference>
<reference evidence="9 10" key="1">
    <citation type="submission" date="2016-08" db="EMBL/GenBank/DDBJ databases">
        <title>Novel Firmicute Genomes.</title>
        <authorList>
            <person name="Poppleton D.I."/>
            <person name="Gribaldo S."/>
        </authorList>
    </citation>
    <scope>NUCLEOTIDE SEQUENCE [LARGE SCALE GENOMIC DNA]</scope>
    <source>
        <strain evidence="9 10">RAOx-1</strain>
    </source>
</reference>
<dbReference type="InterPro" id="IPR027478">
    <property type="entry name" value="LdcA_N"/>
</dbReference>
<dbReference type="RefSeq" id="WP_120190090.1">
    <property type="nucleotide sequence ID" value="NZ_MCHY01000009.1"/>
</dbReference>
<dbReference type="Pfam" id="PF02016">
    <property type="entry name" value="Peptidase_S66"/>
    <property type="match status" value="1"/>
</dbReference>
<dbReference type="Gene3D" id="3.40.50.10740">
    <property type="entry name" value="Class I glutamine amidotransferase-like"/>
    <property type="match status" value="1"/>
</dbReference>
<feature type="active site" description="Charge relay system" evidence="6">
    <location>
        <position position="280"/>
    </location>
</feature>
<feature type="domain" description="LD-carboxypeptidase N-terminal" evidence="7">
    <location>
        <begin position="15"/>
        <end position="131"/>
    </location>
</feature>
<dbReference type="InterPro" id="IPR040921">
    <property type="entry name" value="Peptidase_S66C"/>
</dbReference>
<evidence type="ECO:0000256" key="4">
    <source>
        <dbReference type="ARBA" id="ARBA00022801"/>
    </source>
</evidence>
<dbReference type="Pfam" id="PF17676">
    <property type="entry name" value="Peptidase_S66C"/>
    <property type="match status" value="1"/>
</dbReference>
<dbReference type="InterPro" id="IPR029062">
    <property type="entry name" value="Class_I_gatase-like"/>
</dbReference>